<keyword evidence="4" id="KW-1185">Reference proteome</keyword>
<accession>A0A1X4NRI1</accession>
<proteinExistence type="predicted"/>
<sequence length="67" mass="7107">MTVERSILLIVGVVVLGSALLAAFHNPNWLWLTGLMGAHLIQASFTGMCPVVMTLKKLGLPTKAGFA</sequence>
<evidence type="ECO:0000259" key="2">
    <source>
        <dbReference type="Pfam" id="PF11127"/>
    </source>
</evidence>
<comment type="caution">
    <text evidence="3">The sequence shown here is derived from an EMBL/GenBank/DDBJ whole genome shotgun (WGS) entry which is preliminary data.</text>
</comment>
<dbReference type="Proteomes" id="UP000193926">
    <property type="component" value="Unassembled WGS sequence"/>
</dbReference>
<keyword evidence="1" id="KW-0472">Membrane</keyword>
<reference evidence="3 4" key="1">
    <citation type="submission" date="2014-03" db="EMBL/GenBank/DDBJ databases">
        <title>The draft genome sequence of Marivita geojedonensis KCTC 23882.</title>
        <authorList>
            <person name="Lai Q."/>
            <person name="Shao Z."/>
        </authorList>
    </citation>
    <scope>NUCLEOTIDE SEQUENCE [LARGE SCALE GENOMIC DNA]</scope>
    <source>
        <strain evidence="3 4">DPG-138</strain>
    </source>
</reference>
<dbReference type="OrthoDB" id="9799383at2"/>
<protein>
    <submittedName>
        <fullName evidence="3">Nicotinate-nucleotide adenylyltransferase</fullName>
    </submittedName>
</protein>
<dbReference type="EMBL" id="JFKC01000001">
    <property type="protein sequence ID" value="OSQ53491.1"/>
    <property type="molecule type" value="Genomic_DNA"/>
</dbReference>
<dbReference type="AlphaFoldDB" id="A0A1X4NRI1"/>
<dbReference type="InterPro" id="IPR021309">
    <property type="entry name" value="YgaP-like_TM"/>
</dbReference>
<dbReference type="STRING" id="1123756.MGEO_02875"/>
<feature type="transmembrane region" description="Helical" evidence="1">
    <location>
        <begin position="7"/>
        <end position="24"/>
    </location>
</feature>
<evidence type="ECO:0000256" key="1">
    <source>
        <dbReference type="SAM" id="Phobius"/>
    </source>
</evidence>
<keyword evidence="3" id="KW-0548">Nucleotidyltransferase</keyword>
<feature type="domain" description="Inner membrane protein YgaP-like transmembrane" evidence="2">
    <location>
        <begin position="2"/>
        <end position="56"/>
    </location>
</feature>
<dbReference type="GO" id="GO:0016779">
    <property type="term" value="F:nucleotidyltransferase activity"/>
    <property type="evidence" value="ECO:0007669"/>
    <property type="project" value="UniProtKB-KW"/>
</dbReference>
<feature type="transmembrane region" description="Helical" evidence="1">
    <location>
        <begin position="30"/>
        <end position="53"/>
    </location>
</feature>
<dbReference type="Gene3D" id="6.10.140.1340">
    <property type="match status" value="1"/>
</dbReference>
<dbReference type="RefSeq" id="WP_085635170.1">
    <property type="nucleotide sequence ID" value="NZ_JFKC01000001.1"/>
</dbReference>
<evidence type="ECO:0000313" key="4">
    <source>
        <dbReference type="Proteomes" id="UP000193926"/>
    </source>
</evidence>
<gene>
    <name evidence="3" type="ORF">MGEO_02875</name>
</gene>
<organism evidence="3 4">
    <name type="scientific">Marivita geojedonensis</name>
    <dbReference type="NCBI Taxonomy" id="1123756"/>
    <lineage>
        <taxon>Bacteria</taxon>
        <taxon>Pseudomonadati</taxon>
        <taxon>Pseudomonadota</taxon>
        <taxon>Alphaproteobacteria</taxon>
        <taxon>Rhodobacterales</taxon>
        <taxon>Roseobacteraceae</taxon>
        <taxon>Marivita</taxon>
    </lineage>
</organism>
<dbReference type="Pfam" id="PF11127">
    <property type="entry name" value="YgaP-like_TM"/>
    <property type="match status" value="1"/>
</dbReference>
<keyword evidence="1" id="KW-1133">Transmembrane helix</keyword>
<keyword evidence="1" id="KW-0812">Transmembrane</keyword>
<name>A0A1X4NRI1_9RHOB</name>
<evidence type="ECO:0000313" key="3">
    <source>
        <dbReference type="EMBL" id="OSQ53491.1"/>
    </source>
</evidence>
<keyword evidence="3" id="KW-0808">Transferase</keyword>